<dbReference type="Gramene" id="rna50303">
    <property type="protein sequence ID" value="RHN43688.1"/>
    <property type="gene ID" value="gene50303"/>
</dbReference>
<evidence type="ECO:0000313" key="1">
    <source>
        <dbReference type="EMBL" id="RHN43688.1"/>
    </source>
</evidence>
<reference evidence="1" key="1">
    <citation type="journal article" date="2018" name="Nat. Plants">
        <title>Whole-genome landscape of Medicago truncatula symbiotic genes.</title>
        <authorList>
            <person name="Pecrix Y."/>
            <person name="Gamas P."/>
            <person name="Carrere S."/>
        </authorList>
    </citation>
    <scope>NUCLEOTIDE SEQUENCE</scope>
    <source>
        <tissue evidence="1">Leaves</tissue>
    </source>
</reference>
<sequence length="45" mass="5373">MPQIPNSIWRQDFGTWLVCNLKKSQYCDMKNWHILFVGLDLAFSQ</sequence>
<gene>
    <name evidence="1" type="ORF">MtrunA17_Chr8g0390591</name>
</gene>
<protein>
    <submittedName>
        <fullName evidence="1">Uncharacterized protein</fullName>
    </submittedName>
</protein>
<organism evidence="1">
    <name type="scientific">Medicago truncatula</name>
    <name type="common">Barrel medic</name>
    <name type="synonym">Medicago tribuloides</name>
    <dbReference type="NCBI Taxonomy" id="3880"/>
    <lineage>
        <taxon>Eukaryota</taxon>
        <taxon>Viridiplantae</taxon>
        <taxon>Streptophyta</taxon>
        <taxon>Embryophyta</taxon>
        <taxon>Tracheophyta</taxon>
        <taxon>Spermatophyta</taxon>
        <taxon>Magnoliopsida</taxon>
        <taxon>eudicotyledons</taxon>
        <taxon>Gunneridae</taxon>
        <taxon>Pentapetalae</taxon>
        <taxon>rosids</taxon>
        <taxon>fabids</taxon>
        <taxon>Fabales</taxon>
        <taxon>Fabaceae</taxon>
        <taxon>Papilionoideae</taxon>
        <taxon>50 kb inversion clade</taxon>
        <taxon>NPAAA clade</taxon>
        <taxon>Hologalegina</taxon>
        <taxon>IRL clade</taxon>
        <taxon>Trifolieae</taxon>
        <taxon>Medicago</taxon>
    </lineage>
</organism>
<proteinExistence type="predicted"/>
<name>A0A396GTG7_MEDTR</name>
<dbReference type="EMBL" id="PSQE01000008">
    <property type="protein sequence ID" value="RHN43688.1"/>
    <property type="molecule type" value="Genomic_DNA"/>
</dbReference>
<accession>A0A396GTG7</accession>
<dbReference type="AlphaFoldDB" id="A0A396GTG7"/>
<comment type="caution">
    <text evidence="1">The sequence shown here is derived from an EMBL/GenBank/DDBJ whole genome shotgun (WGS) entry which is preliminary data.</text>
</comment>
<dbReference type="Proteomes" id="UP000265566">
    <property type="component" value="Chromosome 8"/>
</dbReference>